<dbReference type="WBParaSite" id="Pan_g22209.t1">
    <property type="protein sequence ID" value="Pan_g22209.t1"/>
    <property type="gene ID" value="Pan_g22209"/>
</dbReference>
<keyword evidence="2" id="KW-0443">Lipid metabolism</keyword>
<dbReference type="AlphaFoldDB" id="A0A7E4VM41"/>
<dbReference type="GO" id="GO:0016020">
    <property type="term" value="C:membrane"/>
    <property type="evidence" value="ECO:0007669"/>
    <property type="project" value="TreeGrafter"/>
</dbReference>
<keyword evidence="7" id="KW-1185">Reference proteome</keyword>
<protein>
    <submittedName>
        <fullName evidence="8">Phosphatidylinositol-3-phosphatase</fullName>
    </submittedName>
</protein>
<feature type="domain" description="Myotubularin phosphatase" evidence="6">
    <location>
        <begin position="212"/>
        <end position="624"/>
    </location>
</feature>
<evidence type="ECO:0000259" key="6">
    <source>
        <dbReference type="PROSITE" id="PS51339"/>
    </source>
</evidence>
<dbReference type="GO" id="GO:0019903">
    <property type="term" value="F:protein phosphatase binding"/>
    <property type="evidence" value="ECO:0007669"/>
    <property type="project" value="TreeGrafter"/>
</dbReference>
<dbReference type="GO" id="GO:0005737">
    <property type="term" value="C:cytoplasm"/>
    <property type="evidence" value="ECO:0007669"/>
    <property type="project" value="TreeGrafter"/>
</dbReference>
<dbReference type="InterPro" id="IPR029021">
    <property type="entry name" value="Prot-tyrosine_phosphatase-like"/>
</dbReference>
<dbReference type="InterPro" id="IPR010569">
    <property type="entry name" value="Myotubularin-like_Pase_dom"/>
</dbReference>
<feature type="compositionally biased region" description="Polar residues" evidence="5">
    <location>
        <begin position="56"/>
        <end position="68"/>
    </location>
</feature>
<feature type="region of interest" description="Disordered" evidence="5">
    <location>
        <begin position="1"/>
        <end position="26"/>
    </location>
</feature>
<dbReference type="Proteomes" id="UP000492821">
    <property type="component" value="Unassembled WGS sequence"/>
</dbReference>
<organism evidence="7 8">
    <name type="scientific">Panagrellus redivivus</name>
    <name type="common">Microworm</name>
    <dbReference type="NCBI Taxonomy" id="6233"/>
    <lineage>
        <taxon>Eukaryota</taxon>
        <taxon>Metazoa</taxon>
        <taxon>Ecdysozoa</taxon>
        <taxon>Nematoda</taxon>
        <taxon>Chromadorea</taxon>
        <taxon>Rhabditida</taxon>
        <taxon>Tylenchina</taxon>
        <taxon>Panagrolaimomorpha</taxon>
        <taxon>Panagrolaimoidea</taxon>
        <taxon>Panagrolaimidae</taxon>
        <taxon>Panagrellus</taxon>
    </lineage>
</organism>
<feature type="binding site" evidence="4">
    <location>
        <begin position="384"/>
        <end position="385"/>
    </location>
    <ligand>
        <name>substrate</name>
    </ligand>
</feature>
<feature type="compositionally biased region" description="Basic and acidic residues" evidence="5">
    <location>
        <begin position="8"/>
        <end position="18"/>
    </location>
</feature>
<feature type="region of interest" description="Disordered" evidence="5">
    <location>
        <begin position="645"/>
        <end position="674"/>
    </location>
</feature>
<proteinExistence type="inferred from homology"/>
<reference evidence="8" key="2">
    <citation type="submission" date="2020-10" db="UniProtKB">
        <authorList>
            <consortium name="WormBaseParasite"/>
        </authorList>
    </citation>
    <scope>IDENTIFICATION</scope>
</reference>
<feature type="compositionally biased region" description="Low complexity" evidence="5">
    <location>
        <begin position="645"/>
        <end position="656"/>
    </location>
</feature>
<dbReference type="PROSITE" id="PS00383">
    <property type="entry name" value="TYR_PHOSPHATASE_1"/>
    <property type="match status" value="1"/>
</dbReference>
<dbReference type="PROSITE" id="PS51339">
    <property type="entry name" value="PPASE_MYOTUBULARIN"/>
    <property type="match status" value="1"/>
</dbReference>
<dbReference type="InterPro" id="IPR003595">
    <property type="entry name" value="Tyr_Pase_cat"/>
</dbReference>
<feature type="compositionally biased region" description="Polar residues" evidence="5">
    <location>
        <begin position="664"/>
        <end position="674"/>
    </location>
</feature>
<dbReference type="InterPro" id="IPR016130">
    <property type="entry name" value="Tyr_Pase_AS"/>
</dbReference>
<name>A0A7E4VM41_PANRE</name>
<dbReference type="GO" id="GO:0046856">
    <property type="term" value="P:phosphatidylinositol dephosphorylation"/>
    <property type="evidence" value="ECO:0007669"/>
    <property type="project" value="TreeGrafter"/>
</dbReference>
<comment type="similarity">
    <text evidence="1">Belongs to the protein-tyrosine phosphatase family. Non-receptor class myotubularin subfamily.</text>
</comment>
<evidence type="ECO:0000256" key="3">
    <source>
        <dbReference type="PIRSR" id="PIRSR630564-1"/>
    </source>
</evidence>
<evidence type="ECO:0000256" key="2">
    <source>
        <dbReference type="ARBA" id="ARBA00023098"/>
    </source>
</evidence>
<evidence type="ECO:0000256" key="4">
    <source>
        <dbReference type="PIRSR" id="PIRSR630564-2"/>
    </source>
</evidence>
<evidence type="ECO:0000256" key="1">
    <source>
        <dbReference type="ARBA" id="ARBA00007471"/>
    </source>
</evidence>
<reference evidence="7" key="1">
    <citation type="journal article" date="2013" name="Genetics">
        <title>The draft genome and transcriptome of Panagrellus redivivus are shaped by the harsh demands of a free-living lifestyle.</title>
        <authorList>
            <person name="Srinivasan J."/>
            <person name="Dillman A.R."/>
            <person name="Macchietto M.G."/>
            <person name="Heikkinen L."/>
            <person name="Lakso M."/>
            <person name="Fracchia K.M."/>
            <person name="Antoshechkin I."/>
            <person name="Mortazavi A."/>
            <person name="Wong G."/>
            <person name="Sternberg P.W."/>
        </authorList>
    </citation>
    <scope>NUCLEOTIDE SEQUENCE [LARGE SCALE GENOMIC DNA]</scope>
    <source>
        <strain evidence="7">MT8872</strain>
    </source>
</reference>
<dbReference type="PANTHER" id="PTHR10807:SF75">
    <property type="entry name" value="PHOSPHATIDYLINOSITOL-3-PHOSPHATE PHOSPHATASE"/>
    <property type="match status" value="1"/>
</dbReference>
<dbReference type="GO" id="GO:0010506">
    <property type="term" value="P:regulation of autophagy"/>
    <property type="evidence" value="ECO:0007669"/>
    <property type="project" value="TreeGrafter"/>
</dbReference>
<dbReference type="SUPFAM" id="SSF52799">
    <property type="entry name" value="(Phosphotyrosine protein) phosphatases II"/>
    <property type="match status" value="1"/>
</dbReference>
<feature type="binding site" evidence="4">
    <location>
        <begin position="444"/>
        <end position="450"/>
    </location>
    <ligand>
        <name>substrate</name>
    </ligand>
</feature>
<dbReference type="GO" id="GO:0004438">
    <property type="term" value="F:phosphatidylinositol-3-phosphate phosphatase activity"/>
    <property type="evidence" value="ECO:0007669"/>
    <property type="project" value="TreeGrafter"/>
</dbReference>
<feature type="region of interest" description="Disordered" evidence="5">
    <location>
        <begin position="39"/>
        <end position="72"/>
    </location>
</feature>
<evidence type="ECO:0000313" key="8">
    <source>
        <dbReference type="WBParaSite" id="Pan_g22209.t1"/>
    </source>
</evidence>
<dbReference type="GO" id="GO:0052629">
    <property type="term" value="F:phosphatidylinositol-3,5-bisphosphate 3-phosphatase activity"/>
    <property type="evidence" value="ECO:0007669"/>
    <property type="project" value="TreeGrafter"/>
</dbReference>
<feature type="compositionally biased region" description="Polar residues" evidence="5">
    <location>
        <begin position="729"/>
        <end position="743"/>
    </location>
</feature>
<feature type="region of interest" description="Disordered" evidence="5">
    <location>
        <begin position="711"/>
        <end position="772"/>
    </location>
</feature>
<feature type="active site" description="Phosphocysteine intermediate" evidence="3">
    <location>
        <position position="444"/>
    </location>
</feature>
<dbReference type="Pfam" id="PF06602">
    <property type="entry name" value="Myotub-related"/>
    <property type="match status" value="1"/>
</dbReference>
<dbReference type="InterPro" id="IPR030564">
    <property type="entry name" value="Myotubularin"/>
</dbReference>
<feature type="binding site" evidence="4">
    <location>
        <begin position="359"/>
        <end position="362"/>
    </location>
    <ligand>
        <name>substrate</name>
    </ligand>
</feature>
<evidence type="ECO:0000313" key="7">
    <source>
        <dbReference type="Proteomes" id="UP000492821"/>
    </source>
</evidence>
<sequence length="772" mass="86762">MPITGERATGEVDSHDNQDGYAVDNNDCSIDAADMSIIDNNSPKTRPLAEPHCTSAVPSPQASSNGVSHSKPKDMLEENALAGEKLIRYEVKNDYTNGNVLEDSQIYVSMYRIVITMKNNQGLANIPLCSLENVESKEDSLLQLNIKDGKIIRLKAANREAALELYKKLTSICTSKRALKDVFANIFRENVRKDGVKLKWIHSSADEVYDINSSLHPLQKEFAHLRLDPAKWRISDANKNFKICESYPEYLIVPTSVSDEQLAELPSGRFMSRFPACVWRHTKSGGLLYRSAQPKITWLGTVNQADINYVEKLAKMNNDEPLVNGASANGSANGACAGQTRNQKMLILDMRSYTAAWANRAKGGGFESSDTYLNTEVEFMSLGNIHNMRYSFSQLRNVVNTPDDPNCLVSLHSTQWHQFVSAILRAAVRCQEAVMSGRTVLVHCSDGWDRTTQIVSLCKLLGDPYYRTFEGFKYLVQREWVEFGHKFQDRNGVLNDDPNEFAPIFLQWLDCVHQLMYQNRTSFEFNRRYLMKLAQHSYSGLFGTFLFNNMKEAKRCSVMYDTDNSSTESDFSAINSMPSMFSVWDYLGRHNPEFHNVLYKVAHSASTLKCSYDLLDIQIWREVYKTSEIESATSPLIVDVASPNTSLTRSHSTTSLNDPHNPHSLHNSHASHTSLTRKCETAAKKVDLMSFMDQDGLTRVPLDEDVYQLFRPETQRDSDVSSVDVEPVTHSTPVKPNARSSAPDNVAYPKNCNGRSPDAGGSPHSNGEIIVK</sequence>
<evidence type="ECO:0000256" key="5">
    <source>
        <dbReference type="SAM" id="MobiDB-lite"/>
    </source>
</evidence>
<dbReference type="SMART" id="SM00404">
    <property type="entry name" value="PTPc_motif"/>
    <property type="match status" value="1"/>
</dbReference>
<dbReference type="PANTHER" id="PTHR10807">
    <property type="entry name" value="MYOTUBULARIN-RELATED"/>
    <property type="match status" value="1"/>
</dbReference>
<accession>A0A7E4VM41</accession>